<gene>
    <name evidence="2" type="ORF">G4911_19895</name>
</gene>
<proteinExistence type="predicted"/>
<feature type="transmembrane region" description="Helical" evidence="1">
    <location>
        <begin position="310"/>
        <end position="330"/>
    </location>
</feature>
<feature type="transmembrane region" description="Helical" evidence="1">
    <location>
        <begin position="28"/>
        <end position="49"/>
    </location>
</feature>
<dbReference type="Proteomes" id="UP000480681">
    <property type="component" value="Unassembled WGS sequence"/>
</dbReference>
<evidence type="ECO:0008006" key="4">
    <source>
        <dbReference type="Google" id="ProtNLM"/>
    </source>
</evidence>
<reference evidence="2 3" key="1">
    <citation type="submission" date="2020-02" db="EMBL/GenBank/DDBJ databases">
        <title>Genome sequencing of Aeromonas rivipollensis.</title>
        <authorList>
            <person name="Fono-Tamo Ubani E.K."/>
            <person name="Lekota K.E."/>
        </authorList>
    </citation>
    <scope>NUCLEOTIDE SEQUENCE [LARGE SCALE GENOMIC DNA]</scope>
    <source>
        <strain evidence="2 3">G87</strain>
    </source>
</reference>
<dbReference type="Pfam" id="PF14897">
    <property type="entry name" value="EpsG"/>
    <property type="match status" value="1"/>
</dbReference>
<keyword evidence="1" id="KW-1133">Transmembrane helix</keyword>
<evidence type="ECO:0000256" key="1">
    <source>
        <dbReference type="SAM" id="Phobius"/>
    </source>
</evidence>
<evidence type="ECO:0000313" key="3">
    <source>
        <dbReference type="Proteomes" id="UP000480681"/>
    </source>
</evidence>
<evidence type="ECO:0000313" key="2">
    <source>
        <dbReference type="EMBL" id="NEX76970.1"/>
    </source>
</evidence>
<feature type="transmembrane region" description="Helical" evidence="1">
    <location>
        <begin position="114"/>
        <end position="130"/>
    </location>
</feature>
<sequence>MAYSVVPYENWDLARHFNNFNVISNLDFLQSISVIHIRYAALNIVAWFFSNLGINKHFLPFLVVFISYYLVLSVIVNHIRTYHYELNQKYVFYIFFTVLSVFPFFYLASTLRQYLSFGIIFYALYHLIYMKARVKYVFLALISCFIHPSSFIIVIIVIFSYLTYHIHRRRFILVISFFVLVLNYNGFMSIAFSLLKPFLQSINLYFPTYMDFSVINEIREKMAGGEYILNYLVLPSVFFTLLIPFIYKLEIYSNNSERLLKVICGDLFIFISMTSFSIDFLYRYSLVWSLLYMVVFWSSDIFRLSKMNRVVIVATLLFFSIIINIAQINMGKYIIFNSWSELFYKPSVFIFYGNDTEVLQVPK</sequence>
<dbReference type="RefSeq" id="WP_163149698.1">
    <property type="nucleotide sequence ID" value="NZ_JAAIKZ010000043.1"/>
</dbReference>
<feature type="transmembrane region" description="Helical" evidence="1">
    <location>
        <begin position="136"/>
        <end position="159"/>
    </location>
</feature>
<feature type="transmembrane region" description="Helical" evidence="1">
    <location>
        <begin position="90"/>
        <end position="107"/>
    </location>
</feature>
<feature type="transmembrane region" description="Helical" evidence="1">
    <location>
        <begin position="284"/>
        <end position="303"/>
    </location>
</feature>
<dbReference type="EMBL" id="JAAIKZ010000043">
    <property type="protein sequence ID" value="NEX76970.1"/>
    <property type="molecule type" value="Genomic_DNA"/>
</dbReference>
<name>A0AAW9YFA3_9GAMM</name>
<dbReference type="AlphaFoldDB" id="A0AAW9YFA3"/>
<feature type="transmembrane region" description="Helical" evidence="1">
    <location>
        <begin position="228"/>
        <end position="247"/>
    </location>
</feature>
<feature type="transmembrane region" description="Helical" evidence="1">
    <location>
        <begin position="58"/>
        <end position="78"/>
    </location>
</feature>
<protein>
    <recommendedName>
        <fullName evidence="4">Wzy</fullName>
    </recommendedName>
</protein>
<keyword evidence="1" id="KW-0812">Transmembrane</keyword>
<organism evidence="2 3">
    <name type="scientific">Aeromonas rivipollensis</name>
    <dbReference type="NCBI Taxonomy" id="948519"/>
    <lineage>
        <taxon>Bacteria</taxon>
        <taxon>Pseudomonadati</taxon>
        <taxon>Pseudomonadota</taxon>
        <taxon>Gammaproteobacteria</taxon>
        <taxon>Aeromonadales</taxon>
        <taxon>Aeromonadaceae</taxon>
        <taxon>Aeromonas</taxon>
    </lineage>
</organism>
<keyword evidence="1" id="KW-0472">Membrane</keyword>
<comment type="caution">
    <text evidence="2">The sequence shown here is derived from an EMBL/GenBank/DDBJ whole genome shotgun (WGS) entry which is preliminary data.</text>
</comment>
<dbReference type="InterPro" id="IPR049458">
    <property type="entry name" value="EpsG-like"/>
</dbReference>
<accession>A0AAW9YFA3</accession>
<feature type="transmembrane region" description="Helical" evidence="1">
    <location>
        <begin position="171"/>
        <end position="195"/>
    </location>
</feature>